<evidence type="ECO:0000313" key="3">
    <source>
        <dbReference type="Proteomes" id="UP000030475"/>
    </source>
</evidence>
<dbReference type="EMBL" id="JQIM01000010">
    <property type="protein sequence ID" value="KGX08249.1"/>
    <property type="molecule type" value="Genomic_DNA"/>
</dbReference>
<dbReference type="Proteomes" id="UP000231878">
    <property type="component" value="Unassembled WGS sequence"/>
</dbReference>
<dbReference type="Gene3D" id="1.10.150.610">
    <property type="match status" value="1"/>
</dbReference>
<dbReference type="Proteomes" id="UP000030475">
    <property type="component" value="Unassembled WGS sequence"/>
</dbReference>
<evidence type="ECO:0000313" key="4">
    <source>
        <dbReference type="Proteomes" id="UP000231878"/>
    </source>
</evidence>
<name>A0A069B735_BURPE</name>
<dbReference type="GeneID" id="93059908"/>
<accession>A0A069B735</accession>
<reference evidence="1 3" key="1">
    <citation type="submission" date="2014-08" db="EMBL/GenBank/DDBJ databases">
        <authorList>
            <person name="Bunnell A."/>
            <person name="Chain P.S."/>
            <person name="Chertkov O."/>
            <person name="Currie B.J."/>
            <person name="Daligault H.E."/>
            <person name="Davenport K.W."/>
            <person name="Davis C."/>
            <person name="Gleasner C.D."/>
            <person name="Johnson S.L."/>
            <person name="Kaestli M."/>
            <person name="Koren S."/>
            <person name="Kunde Y.A."/>
            <person name="Mayo M."/>
            <person name="McMurry K.K."/>
            <person name="Price E.P."/>
            <person name="Reitenga K.G."/>
            <person name="Robison R."/>
            <person name="Rosovitz M.J."/>
            <person name="Sarovich D.S."/>
            <person name="Teshima H."/>
        </authorList>
    </citation>
    <scope>NUCLEOTIDE SEQUENCE [LARGE SCALE GENOMIC DNA]</scope>
    <source>
        <strain evidence="1 3">MSHR44</strain>
    </source>
</reference>
<dbReference type="EMBL" id="PHRB01000009">
    <property type="protein sequence ID" value="PJO66054.1"/>
    <property type="molecule type" value="Genomic_DNA"/>
</dbReference>
<evidence type="ECO:0000313" key="1">
    <source>
        <dbReference type="EMBL" id="KGX08249.1"/>
    </source>
</evidence>
<dbReference type="AlphaFoldDB" id="A0A069B735"/>
<dbReference type="OrthoDB" id="9111915at2"/>
<dbReference type="InterPro" id="IPR048850">
    <property type="entry name" value="BTH_I2711-like"/>
</dbReference>
<dbReference type="RefSeq" id="WP_004192837.1">
    <property type="nucleotide sequence ID" value="NZ_AP028071.1"/>
</dbReference>
<sequence>MDRIFMTRTEALEFLLKAHQTAVDKVGHPFRKPTPADHAAVEALDRLLLDVRARRIDTFQINASSAQVIVTD</sequence>
<dbReference type="Pfam" id="PF21627">
    <property type="entry name" value="BTH_I2711-like"/>
    <property type="match status" value="1"/>
</dbReference>
<gene>
    <name evidence="2" type="ORF">CWD88_11275</name>
    <name evidence="1" type="ORF">Y036_543</name>
</gene>
<organism evidence="1 3">
    <name type="scientific">Burkholderia pseudomallei</name>
    <name type="common">Pseudomonas pseudomallei</name>
    <dbReference type="NCBI Taxonomy" id="28450"/>
    <lineage>
        <taxon>Bacteria</taxon>
        <taxon>Pseudomonadati</taxon>
        <taxon>Pseudomonadota</taxon>
        <taxon>Betaproteobacteria</taxon>
        <taxon>Burkholderiales</taxon>
        <taxon>Burkholderiaceae</taxon>
        <taxon>Burkholderia</taxon>
        <taxon>pseudomallei group</taxon>
    </lineage>
</organism>
<comment type="caution">
    <text evidence="1">The sequence shown here is derived from an EMBL/GenBank/DDBJ whole genome shotgun (WGS) entry which is preliminary data.</text>
</comment>
<protein>
    <submittedName>
        <fullName evidence="1">Uncharacterized protein</fullName>
    </submittedName>
</protein>
<reference evidence="2 4" key="2">
    <citation type="submission" date="2017-11" db="EMBL/GenBank/DDBJ databases">
        <title>Molecular characterization of Burkholderia pseudomallei and closely related isolates from Vietnam.</title>
        <authorList>
            <person name="Ustinov D.V."/>
            <person name="Antonov A.S."/>
            <person name="Avdusheva E.F."/>
            <person name="Shpak I.M."/>
            <person name="Zakharova I.B."/>
            <person name="Thi L.A."/>
            <person name="Teteryatnikova N."/>
            <person name="Lopasteyskaya Y.A."/>
            <person name="Kuzyutina J.A."/>
            <person name="Ngo T.N."/>
            <person name="Victorov D.V."/>
        </authorList>
    </citation>
    <scope>NUCLEOTIDE SEQUENCE [LARGE SCALE GENOMIC DNA]</scope>
    <source>
        <strain evidence="2 4">V1512</strain>
    </source>
</reference>
<evidence type="ECO:0000313" key="2">
    <source>
        <dbReference type="EMBL" id="PJO66054.1"/>
    </source>
</evidence>
<proteinExistence type="predicted"/>
<dbReference type="KEGG" id="but:X994_1256"/>